<keyword evidence="4" id="KW-1185">Reference proteome</keyword>
<dbReference type="AlphaFoldDB" id="J3LAV2"/>
<protein>
    <submittedName>
        <fullName evidence="3">Uncharacterized protein</fullName>
    </submittedName>
</protein>
<feature type="region of interest" description="Disordered" evidence="1">
    <location>
        <begin position="62"/>
        <end position="84"/>
    </location>
</feature>
<dbReference type="EnsemblPlants" id="OB02G17690.1">
    <property type="protein sequence ID" value="OB02G17690.1"/>
    <property type="gene ID" value="OB02G17690"/>
</dbReference>
<reference evidence="3" key="1">
    <citation type="submission" date="2013-04" db="UniProtKB">
        <authorList>
            <consortium name="EnsemblPlants"/>
        </authorList>
    </citation>
    <scope>IDENTIFICATION</scope>
</reference>
<dbReference type="Gramene" id="OB02G17690.1">
    <property type="protein sequence ID" value="OB02G17690.1"/>
    <property type="gene ID" value="OB02G17690"/>
</dbReference>
<sequence length="84" mass="8510">MGGAARIRGDLQAILVMLLLLPPPFLPGVLAAGSLGRGNFYSGEPVVGGWEAPASKPPRALRFLTGGAPANPGGEHDPPVSNGR</sequence>
<evidence type="ECO:0000256" key="2">
    <source>
        <dbReference type="SAM" id="SignalP"/>
    </source>
</evidence>
<dbReference type="HOGENOM" id="CLU_183318_0_0_1"/>
<accession>J3LAV2</accession>
<evidence type="ECO:0000313" key="3">
    <source>
        <dbReference type="EnsemblPlants" id="OB02G17690.1"/>
    </source>
</evidence>
<feature type="signal peptide" evidence="2">
    <location>
        <begin position="1"/>
        <end position="31"/>
    </location>
</feature>
<dbReference type="Proteomes" id="UP000006038">
    <property type="component" value="Unassembled WGS sequence"/>
</dbReference>
<name>J3LAV2_ORYBR</name>
<organism evidence="3">
    <name type="scientific">Oryza brachyantha</name>
    <name type="common">malo sina</name>
    <dbReference type="NCBI Taxonomy" id="4533"/>
    <lineage>
        <taxon>Eukaryota</taxon>
        <taxon>Viridiplantae</taxon>
        <taxon>Streptophyta</taxon>
        <taxon>Embryophyta</taxon>
        <taxon>Tracheophyta</taxon>
        <taxon>Spermatophyta</taxon>
        <taxon>Magnoliopsida</taxon>
        <taxon>Liliopsida</taxon>
        <taxon>Poales</taxon>
        <taxon>Poaceae</taxon>
        <taxon>BOP clade</taxon>
        <taxon>Oryzoideae</taxon>
        <taxon>Oryzeae</taxon>
        <taxon>Oryzinae</taxon>
        <taxon>Oryza</taxon>
    </lineage>
</organism>
<keyword evidence="2" id="KW-0732">Signal</keyword>
<evidence type="ECO:0000256" key="1">
    <source>
        <dbReference type="SAM" id="MobiDB-lite"/>
    </source>
</evidence>
<evidence type="ECO:0000313" key="4">
    <source>
        <dbReference type="Proteomes" id="UP000006038"/>
    </source>
</evidence>
<dbReference type="OMA" id="GNFYSGE"/>
<proteinExistence type="predicted"/>
<feature type="chain" id="PRO_5003772137" evidence="2">
    <location>
        <begin position="32"/>
        <end position="84"/>
    </location>
</feature>